<proteinExistence type="inferred from homology"/>
<dbReference type="SUPFAM" id="SSF51735">
    <property type="entry name" value="NAD(P)-binding Rossmann-fold domains"/>
    <property type="match status" value="1"/>
</dbReference>
<dbReference type="GO" id="GO:0016616">
    <property type="term" value="F:oxidoreductase activity, acting on the CH-OH group of donors, NAD or NADP as acceptor"/>
    <property type="evidence" value="ECO:0007669"/>
    <property type="project" value="InterPro"/>
</dbReference>
<dbReference type="InterPro" id="IPR045313">
    <property type="entry name" value="CBR1-like"/>
</dbReference>
<dbReference type="RefSeq" id="WP_113676336.1">
    <property type="nucleotide sequence ID" value="NZ_CP030261.1"/>
</dbReference>
<sequence>MDTQSTNFSKDKIENRIVLITGANKGIGFETAKQLVKKGLFVYLGCRDIERGKAAEKLLNENGYQNVKAIELDVTKADTITAAKNTISQEHGKLDILINNAGISGIVPQKALETNISNYQEVYEVNLHGVIRTTQTFIDLLQKSSEPRIVNVSTSLASLTLQSNPKWPAYDYGKYVVYASSKSAMNMYTVHLAYELQNTAIKINAVCPGYTKTDFTNYIGGEVEDAGKRIVKYALIDNEGPTGKFFSEESNPETEEIPW</sequence>
<evidence type="ECO:0000256" key="4">
    <source>
        <dbReference type="RuleBase" id="RU000363"/>
    </source>
</evidence>
<gene>
    <name evidence="5" type="ORF">HYN86_00725</name>
</gene>
<keyword evidence="2" id="KW-0521">NADP</keyword>
<evidence type="ECO:0000313" key="5">
    <source>
        <dbReference type="EMBL" id="AXB55206.1"/>
    </source>
</evidence>
<dbReference type="InterPro" id="IPR036291">
    <property type="entry name" value="NAD(P)-bd_dom_sf"/>
</dbReference>
<dbReference type="PRINTS" id="PR00080">
    <property type="entry name" value="SDRFAMILY"/>
</dbReference>
<dbReference type="InterPro" id="IPR002347">
    <property type="entry name" value="SDR_fam"/>
</dbReference>
<dbReference type="CDD" id="cd05324">
    <property type="entry name" value="carb_red_PTCR-like_SDR_c"/>
    <property type="match status" value="1"/>
</dbReference>
<dbReference type="Gene3D" id="3.40.50.720">
    <property type="entry name" value="NAD(P)-binding Rossmann-like Domain"/>
    <property type="match status" value="1"/>
</dbReference>
<comment type="similarity">
    <text evidence="1 4">Belongs to the short-chain dehydrogenases/reductases (SDR) family.</text>
</comment>
<evidence type="ECO:0000256" key="3">
    <source>
        <dbReference type="ARBA" id="ARBA00023002"/>
    </source>
</evidence>
<dbReference type="PROSITE" id="PS00061">
    <property type="entry name" value="ADH_SHORT"/>
    <property type="match status" value="1"/>
</dbReference>
<name>A0A344LMR4_9FLAO</name>
<keyword evidence="3" id="KW-0560">Oxidoreductase</keyword>
<dbReference type="EMBL" id="CP030261">
    <property type="protein sequence ID" value="AXB55206.1"/>
    <property type="molecule type" value="Genomic_DNA"/>
</dbReference>
<dbReference type="Proteomes" id="UP000251561">
    <property type="component" value="Chromosome"/>
</dbReference>
<reference evidence="5 6" key="1">
    <citation type="submission" date="2018-06" db="EMBL/GenBank/DDBJ databases">
        <title>Genome sequencing of Flavobacterium.</title>
        <authorList>
            <person name="Baek M.-G."/>
            <person name="Yi H."/>
        </authorList>
    </citation>
    <scope>NUCLEOTIDE SEQUENCE [LARGE SCALE GENOMIC DNA]</scope>
    <source>
        <strain evidence="5 6">HYN0086</strain>
    </source>
</reference>
<keyword evidence="6" id="KW-1185">Reference proteome</keyword>
<accession>A0A344LMR4</accession>
<protein>
    <submittedName>
        <fullName evidence="5">Short-chain dehydrogenase</fullName>
    </submittedName>
</protein>
<dbReference type="PANTHER" id="PTHR43490">
    <property type="entry name" value="(+)-NEOMENTHOL DEHYDROGENASE"/>
    <property type="match status" value="1"/>
</dbReference>
<organism evidence="5 6">
    <name type="scientific">Flavobacterium fluviale</name>
    <dbReference type="NCBI Taxonomy" id="2249356"/>
    <lineage>
        <taxon>Bacteria</taxon>
        <taxon>Pseudomonadati</taxon>
        <taxon>Bacteroidota</taxon>
        <taxon>Flavobacteriia</taxon>
        <taxon>Flavobacteriales</taxon>
        <taxon>Flavobacteriaceae</taxon>
        <taxon>Flavobacterium</taxon>
    </lineage>
</organism>
<dbReference type="InterPro" id="IPR020904">
    <property type="entry name" value="Sc_DH/Rdtase_CS"/>
</dbReference>
<dbReference type="PRINTS" id="PR00081">
    <property type="entry name" value="GDHRDH"/>
</dbReference>
<dbReference type="PANTHER" id="PTHR43490:SF99">
    <property type="entry name" value="SHORT-CHAIN DEHYDROGENASE_REDUCTASE"/>
    <property type="match status" value="1"/>
</dbReference>
<dbReference type="Pfam" id="PF00106">
    <property type="entry name" value="adh_short"/>
    <property type="match status" value="1"/>
</dbReference>
<dbReference type="KEGG" id="ffl:HYN86_00725"/>
<evidence type="ECO:0000256" key="2">
    <source>
        <dbReference type="ARBA" id="ARBA00022857"/>
    </source>
</evidence>
<evidence type="ECO:0000313" key="6">
    <source>
        <dbReference type="Proteomes" id="UP000251561"/>
    </source>
</evidence>
<evidence type="ECO:0000256" key="1">
    <source>
        <dbReference type="ARBA" id="ARBA00006484"/>
    </source>
</evidence>
<dbReference type="OrthoDB" id="5786478at2"/>
<dbReference type="AlphaFoldDB" id="A0A344LMR4"/>